<comment type="caution">
    <text evidence="1">The sequence shown here is derived from an EMBL/GenBank/DDBJ whole genome shotgun (WGS) entry which is preliminary data.</text>
</comment>
<dbReference type="RefSeq" id="WP_125002464.1">
    <property type="nucleotide sequence ID" value="NZ_BHYK01000014.1"/>
</dbReference>
<dbReference type="Proteomes" id="UP000287872">
    <property type="component" value="Unassembled WGS sequence"/>
</dbReference>
<evidence type="ECO:0000313" key="2">
    <source>
        <dbReference type="Proteomes" id="UP000287872"/>
    </source>
</evidence>
<dbReference type="AlphaFoldDB" id="A0A401UNB9"/>
<dbReference type="Pfam" id="PF09388">
    <property type="entry name" value="SpoOE-like"/>
    <property type="match status" value="1"/>
</dbReference>
<organism evidence="1 2">
    <name type="scientific">Clostridium tagluense</name>
    <dbReference type="NCBI Taxonomy" id="360422"/>
    <lineage>
        <taxon>Bacteria</taxon>
        <taxon>Bacillati</taxon>
        <taxon>Bacillota</taxon>
        <taxon>Clostridia</taxon>
        <taxon>Eubacteriales</taxon>
        <taxon>Clostridiaceae</taxon>
        <taxon>Clostridium</taxon>
    </lineage>
</organism>
<evidence type="ECO:0000313" key="1">
    <source>
        <dbReference type="EMBL" id="GCD11027.1"/>
    </source>
</evidence>
<dbReference type="SUPFAM" id="SSF140500">
    <property type="entry name" value="BAS1536-like"/>
    <property type="match status" value="1"/>
</dbReference>
<reference evidence="1 2" key="1">
    <citation type="submission" date="2018-11" db="EMBL/GenBank/DDBJ databases">
        <title>Genome sequencing and assembly of Clostridium tagluense strain A121.</title>
        <authorList>
            <person name="Murakami T."/>
            <person name="Segawa T."/>
            <person name="Shcherbakova V.A."/>
            <person name="Mori H."/>
            <person name="Yoshimura Y."/>
        </authorList>
    </citation>
    <scope>NUCLEOTIDE SEQUENCE [LARGE SCALE GENOMIC DNA]</scope>
    <source>
        <strain evidence="1 2">A121</strain>
    </source>
</reference>
<dbReference type="InterPro" id="IPR037208">
    <property type="entry name" value="Spo0E-like_sf"/>
</dbReference>
<name>A0A401UNB9_9CLOT</name>
<evidence type="ECO:0008006" key="3">
    <source>
        <dbReference type="Google" id="ProtNLM"/>
    </source>
</evidence>
<keyword evidence="2" id="KW-1185">Reference proteome</keyword>
<gene>
    <name evidence="1" type="ORF">Ctaglu_26500</name>
</gene>
<proteinExistence type="predicted"/>
<dbReference type="OrthoDB" id="1937906at2"/>
<dbReference type="EMBL" id="BHYK01000014">
    <property type="protein sequence ID" value="GCD11027.1"/>
    <property type="molecule type" value="Genomic_DNA"/>
</dbReference>
<dbReference type="InterPro" id="IPR018540">
    <property type="entry name" value="Spo0E-like"/>
</dbReference>
<accession>A0A401UNB9</accession>
<protein>
    <recommendedName>
        <fullName evidence="3">Spo0E family sporulation regulatory protein-aspartic acid phosphatase</fullName>
    </recommendedName>
</protein>
<dbReference type="GO" id="GO:0043937">
    <property type="term" value="P:regulation of sporulation"/>
    <property type="evidence" value="ECO:0007669"/>
    <property type="project" value="InterPro"/>
</dbReference>
<sequence>MSNLTLDNITMEDLNTRINDLRDILNEICCTDQNADGEDERLAASRSLDKLIVEYMMGIGK</sequence>